<dbReference type="InterPro" id="IPR007053">
    <property type="entry name" value="LRAT_dom"/>
</dbReference>
<gene>
    <name evidence="7" type="ORF">CUNI_LOCUS16141</name>
</gene>
<proteinExistence type="inferred from homology"/>
<dbReference type="InterPro" id="IPR051496">
    <property type="entry name" value="H-rev107_PLA/AT"/>
</dbReference>
<evidence type="ECO:0000256" key="5">
    <source>
        <dbReference type="SAM" id="Phobius"/>
    </source>
</evidence>
<feature type="transmembrane region" description="Helical" evidence="5">
    <location>
        <begin position="132"/>
        <end position="153"/>
    </location>
</feature>
<feature type="domain" description="LRAT" evidence="6">
    <location>
        <begin position="23"/>
        <end position="124"/>
    </location>
</feature>
<dbReference type="GO" id="GO:0070292">
    <property type="term" value="P:N-acylphosphatidylethanolamine metabolic process"/>
    <property type="evidence" value="ECO:0007669"/>
    <property type="project" value="TreeGrafter"/>
</dbReference>
<dbReference type="PANTHER" id="PTHR13943">
    <property type="entry name" value="HRAS-LIKE SUPPRESSOR - RELATED"/>
    <property type="match status" value="1"/>
</dbReference>
<keyword evidence="3" id="KW-0378">Hydrolase</keyword>
<accession>A0A8S3ZM30</accession>
<evidence type="ECO:0000313" key="7">
    <source>
        <dbReference type="EMBL" id="CAG5130583.1"/>
    </source>
</evidence>
<dbReference type="GO" id="GO:0004623">
    <property type="term" value="F:phospholipase A2 activity"/>
    <property type="evidence" value="ECO:0007669"/>
    <property type="project" value="TreeGrafter"/>
</dbReference>
<evidence type="ECO:0000313" key="8">
    <source>
        <dbReference type="Proteomes" id="UP000678393"/>
    </source>
</evidence>
<evidence type="ECO:0000259" key="6">
    <source>
        <dbReference type="PROSITE" id="PS51934"/>
    </source>
</evidence>
<keyword evidence="4" id="KW-0443">Lipid metabolism</keyword>
<comment type="caution">
    <text evidence="7">The sequence shown here is derived from an EMBL/GenBank/DDBJ whole genome shotgun (WGS) entry which is preliminary data.</text>
</comment>
<keyword evidence="5" id="KW-1133">Transmembrane helix</keyword>
<keyword evidence="2" id="KW-0808">Transferase</keyword>
<reference evidence="7" key="1">
    <citation type="submission" date="2021-04" db="EMBL/GenBank/DDBJ databases">
        <authorList>
            <consortium name="Molecular Ecology Group"/>
        </authorList>
    </citation>
    <scope>NUCLEOTIDE SEQUENCE</scope>
</reference>
<sequence>MAYKAHNDYDNQAVLNSLEPGDRVEFERTFYSHWGIYIGDGEIIHVKGNKGEKAEVKRESFWNAVKDGLAKKNNSKDADWRPLEPEDIVERAKWLIGKWEYDVVSENCEHLVNWCRYDVKVSEQVDNFIENMLKLLVAAGSITLVTVGGVAIYKSCQPKKEKK</sequence>
<dbReference type="EMBL" id="CAJHNH020004120">
    <property type="protein sequence ID" value="CAG5130583.1"/>
    <property type="molecule type" value="Genomic_DNA"/>
</dbReference>
<evidence type="ECO:0000256" key="1">
    <source>
        <dbReference type="ARBA" id="ARBA00007824"/>
    </source>
</evidence>
<comment type="similarity">
    <text evidence="1">Belongs to the H-rev107 family.</text>
</comment>
<evidence type="ECO:0000256" key="3">
    <source>
        <dbReference type="ARBA" id="ARBA00022801"/>
    </source>
</evidence>
<dbReference type="GO" id="GO:0008970">
    <property type="term" value="F:phospholipase A1 activity"/>
    <property type="evidence" value="ECO:0007669"/>
    <property type="project" value="TreeGrafter"/>
</dbReference>
<keyword evidence="8" id="KW-1185">Reference proteome</keyword>
<dbReference type="Gene3D" id="3.90.1720.10">
    <property type="entry name" value="endopeptidase domain like (from Nostoc punctiforme)"/>
    <property type="match status" value="1"/>
</dbReference>
<dbReference type="GO" id="GO:0016410">
    <property type="term" value="F:N-acyltransferase activity"/>
    <property type="evidence" value="ECO:0007669"/>
    <property type="project" value="TreeGrafter"/>
</dbReference>
<name>A0A8S3ZM30_9EUPU</name>
<evidence type="ECO:0000256" key="4">
    <source>
        <dbReference type="ARBA" id="ARBA00023098"/>
    </source>
</evidence>
<protein>
    <recommendedName>
        <fullName evidence="6">LRAT domain-containing protein</fullName>
    </recommendedName>
</protein>
<evidence type="ECO:0000256" key="2">
    <source>
        <dbReference type="ARBA" id="ARBA00022679"/>
    </source>
</evidence>
<dbReference type="Proteomes" id="UP000678393">
    <property type="component" value="Unassembled WGS sequence"/>
</dbReference>
<dbReference type="PROSITE" id="PS51934">
    <property type="entry name" value="LRAT"/>
    <property type="match status" value="1"/>
</dbReference>
<keyword evidence="5" id="KW-0812">Transmembrane</keyword>
<dbReference type="PANTHER" id="PTHR13943:SF77">
    <property type="entry name" value="LRAT DOMAIN-CONTAINING PROTEIN"/>
    <property type="match status" value="1"/>
</dbReference>
<dbReference type="GO" id="GO:0005737">
    <property type="term" value="C:cytoplasm"/>
    <property type="evidence" value="ECO:0007669"/>
    <property type="project" value="TreeGrafter"/>
</dbReference>
<dbReference type="AlphaFoldDB" id="A0A8S3ZM30"/>
<keyword evidence="5" id="KW-0472">Membrane</keyword>
<organism evidence="7 8">
    <name type="scientific">Candidula unifasciata</name>
    <dbReference type="NCBI Taxonomy" id="100452"/>
    <lineage>
        <taxon>Eukaryota</taxon>
        <taxon>Metazoa</taxon>
        <taxon>Spiralia</taxon>
        <taxon>Lophotrochozoa</taxon>
        <taxon>Mollusca</taxon>
        <taxon>Gastropoda</taxon>
        <taxon>Heterobranchia</taxon>
        <taxon>Euthyneura</taxon>
        <taxon>Panpulmonata</taxon>
        <taxon>Eupulmonata</taxon>
        <taxon>Stylommatophora</taxon>
        <taxon>Helicina</taxon>
        <taxon>Helicoidea</taxon>
        <taxon>Geomitridae</taxon>
        <taxon>Candidula</taxon>
    </lineage>
</organism>
<dbReference type="OrthoDB" id="10051797at2759"/>
<dbReference type="Pfam" id="PF04970">
    <property type="entry name" value="LRAT"/>
    <property type="match status" value="1"/>
</dbReference>